<dbReference type="SMART" id="SM00382">
    <property type="entry name" value="AAA"/>
    <property type="match status" value="2"/>
</dbReference>
<organism evidence="6">
    <name type="scientific">Pedococcus sp. KACC 23699</name>
    <dbReference type="NCBI Taxonomy" id="3149228"/>
    <lineage>
        <taxon>Bacteria</taxon>
        <taxon>Bacillati</taxon>
        <taxon>Actinomycetota</taxon>
        <taxon>Actinomycetes</taxon>
        <taxon>Micrococcales</taxon>
        <taxon>Intrasporangiaceae</taxon>
        <taxon>Pedococcus</taxon>
    </lineage>
</organism>
<reference evidence="6" key="1">
    <citation type="submission" date="2024-05" db="EMBL/GenBank/DDBJ databases">
        <authorList>
            <person name="Kim S."/>
            <person name="Heo J."/>
            <person name="Choi H."/>
            <person name="Choi Y."/>
            <person name="Kwon S.-W."/>
            <person name="Kim Y."/>
        </authorList>
    </citation>
    <scope>NUCLEOTIDE SEQUENCE</scope>
    <source>
        <strain evidence="6">KACC 23699</strain>
    </source>
</reference>
<protein>
    <submittedName>
        <fullName evidence="6">ABC-F family ATP-binding cassette domain-containing protein</fullName>
    </submittedName>
</protein>
<dbReference type="Gene3D" id="3.40.50.300">
    <property type="entry name" value="P-loop containing nucleotide triphosphate hydrolases"/>
    <property type="match status" value="2"/>
</dbReference>
<evidence type="ECO:0000259" key="5">
    <source>
        <dbReference type="PROSITE" id="PS50893"/>
    </source>
</evidence>
<keyword evidence="1" id="KW-0547">Nucleotide-binding</keyword>
<dbReference type="GO" id="GO:0016887">
    <property type="term" value="F:ATP hydrolysis activity"/>
    <property type="evidence" value="ECO:0007669"/>
    <property type="project" value="InterPro"/>
</dbReference>
<feature type="domain" description="ABC transporter" evidence="5">
    <location>
        <begin position="2"/>
        <end position="229"/>
    </location>
</feature>
<feature type="domain" description="ABC transporter" evidence="5">
    <location>
        <begin position="293"/>
        <end position="513"/>
    </location>
</feature>
<dbReference type="EMBL" id="CP157483">
    <property type="protein sequence ID" value="XBO44739.1"/>
    <property type="molecule type" value="Genomic_DNA"/>
</dbReference>
<dbReference type="InterPro" id="IPR003439">
    <property type="entry name" value="ABC_transporter-like_ATP-bd"/>
</dbReference>
<evidence type="ECO:0000256" key="4">
    <source>
        <dbReference type="SAM" id="MobiDB-lite"/>
    </source>
</evidence>
<dbReference type="GO" id="GO:0005524">
    <property type="term" value="F:ATP binding"/>
    <property type="evidence" value="ECO:0007669"/>
    <property type="project" value="UniProtKB-KW"/>
</dbReference>
<evidence type="ECO:0000256" key="3">
    <source>
        <dbReference type="SAM" id="Coils"/>
    </source>
</evidence>
<dbReference type="Pfam" id="PF00005">
    <property type="entry name" value="ABC_tran"/>
    <property type="match status" value="2"/>
</dbReference>
<feature type="coiled-coil region" evidence="3">
    <location>
        <begin position="539"/>
        <end position="597"/>
    </location>
</feature>
<proteinExistence type="predicted"/>
<keyword evidence="3" id="KW-0175">Coiled coil</keyword>
<dbReference type="CDD" id="cd03221">
    <property type="entry name" value="ABCF_EF-3"/>
    <property type="match status" value="2"/>
</dbReference>
<dbReference type="InterPro" id="IPR027417">
    <property type="entry name" value="P-loop_NTPase"/>
</dbReference>
<dbReference type="PANTHER" id="PTHR42855">
    <property type="entry name" value="ABC TRANSPORTER ATP-BINDING SUBUNIT"/>
    <property type="match status" value="1"/>
</dbReference>
<dbReference type="InterPro" id="IPR017871">
    <property type="entry name" value="ABC_transporter-like_CS"/>
</dbReference>
<evidence type="ECO:0000256" key="1">
    <source>
        <dbReference type="ARBA" id="ARBA00022741"/>
    </source>
</evidence>
<dbReference type="PROSITE" id="PS50893">
    <property type="entry name" value="ABC_TRANSPORTER_2"/>
    <property type="match status" value="2"/>
</dbReference>
<name>A0AAU7JXY6_9MICO</name>
<dbReference type="RefSeq" id="WP_406832223.1">
    <property type="nucleotide sequence ID" value="NZ_CP157483.1"/>
</dbReference>
<dbReference type="AlphaFoldDB" id="A0AAU7JXY6"/>
<dbReference type="SUPFAM" id="SSF52540">
    <property type="entry name" value="P-loop containing nucleoside triphosphate hydrolases"/>
    <property type="match status" value="2"/>
</dbReference>
<feature type="region of interest" description="Disordered" evidence="4">
    <location>
        <begin position="519"/>
        <end position="539"/>
    </location>
</feature>
<dbReference type="PROSITE" id="PS00211">
    <property type="entry name" value="ABC_TRANSPORTER_1"/>
    <property type="match status" value="1"/>
</dbReference>
<gene>
    <name evidence="6" type="ORF">ABEG17_05185</name>
</gene>
<dbReference type="InterPro" id="IPR003593">
    <property type="entry name" value="AAA+_ATPase"/>
</dbReference>
<dbReference type="PANTHER" id="PTHR42855:SF1">
    <property type="entry name" value="ABC TRANSPORTER DOMAIN-CONTAINING PROTEIN"/>
    <property type="match status" value="1"/>
</dbReference>
<evidence type="ECO:0000313" key="6">
    <source>
        <dbReference type="EMBL" id="XBO44739.1"/>
    </source>
</evidence>
<dbReference type="InterPro" id="IPR051309">
    <property type="entry name" value="ABCF_ATPase"/>
</dbReference>
<accession>A0AAU7JXY6</accession>
<evidence type="ECO:0000256" key="2">
    <source>
        <dbReference type="ARBA" id="ARBA00022840"/>
    </source>
</evidence>
<keyword evidence="2 6" id="KW-0067">ATP-binding</keyword>
<sequence length="606" mass="66128">MANLISVERASLALGTAQVLDEVSLGVLGGDRIGIVGRNGGGKTTLLSVLAGQREVDSGRVTRAGVSSVGVLAQEDVLDPAHTVREVVLGDLAEHVWAGDARIRDVLTGLLGGIDAQAVGGFEATIGPMSGGERRRLALARLLVQDPTVLFLDEPTNHLDVEGVAWLAEHLVRHRARADNAVVAITHDRWFLDAIATNTWEVVDGTVNAFEGGYAAYVLAKAERERMAQVTAERRDNLLRKELAWLRRGPPARTSKPKFRIDAANTLIADEPPPRDDVELLRFATTRLGKDVVDLIDATVALGDRVLLDRLTWHLAPGERIGVVGVNGAGKSTLLRAIAGQLPLVSGKRKQGITVRLAYLSQEVRELERYADWRVIEAIEDVRKYVRLGPKEISASQLATRLGFTGGRQQTRVSDLSGGERRRLQLTRLLMDEPNVLLLDEPTNDLDIETLTSLEDVLDGWAGTLLVVSHDRYLLERACDRQVALLGDGKLRQLPGGVDQYLELRHEAIESAAREAVSSSVRADNAPAAGTSGRSPAELREARKDMARIEKQLTRLTQREDKIHLAMAEAAADHAKVLELNGQLREIVDERETLELEWLAAAEIVG</sequence>